<evidence type="ECO:0000313" key="2">
    <source>
        <dbReference type="Proteomes" id="UP000427281"/>
    </source>
</evidence>
<dbReference type="Proteomes" id="UP000427281">
    <property type="component" value="Chromosome"/>
</dbReference>
<accession>A0A6I6AP92</accession>
<dbReference type="KEGG" id="gim:F1728_27630"/>
<gene>
    <name evidence="1" type="ORF">F1728_27630</name>
</gene>
<protein>
    <submittedName>
        <fullName evidence="1">BON domain-containing protein</fullName>
    </submittedName>
</protein>
<dbReference type="Gene3D" id="3.30.1340.30">
    <property type="match status" value="1"/>
</dbReference>
<proteinExistence type="predicted"/>
<organism evidence="1 2">
    <name type="scientific">Gimesia benthica</name>
    <dbReference type="NCBI Taxonomy" id="2608982"/>
    <lineage>
        <taxon>Bacteria</taxon>
        <taxon>Pseudomonadati</taxon>
        <taxon>Planctomycetota</taxon>
        <taxon>Planctomycetia</taxon>
        <taxon>Planctomycetales</taxon>
        <taxon>Planctomycetaceae</taxon>
        <taxon>Gimesia</taxon>
    </lineage>
</organism>
<dbReference type="EMBL" id="CP043930">
    <property type="protein sequence ID" value="QGQ26219.1"/>
    <property type="molecule type" value="Genomic_DNA"/>
</dbReference>
<reference evidence="1 2" key="1">
    <citation type="submission" date="2019-09" db="EMBL/GenBank/DDBJ databases">
        <title>Gimesia benthica sp. nov., a novel bacterium isolated from deep-sea water of the Northwest Indian Ocean.</title>
        <authorList>
            <person name="Dai X."/>
        </authorList>
    </citation>
    <scope>NUCLEOTIDE SEQUENCE [LARGE SCALE GENOMIC DNA]</scope>
    <source>
        <strain evidence="1 2">E7</strain>
    </source>
</reference>
<name>A0A6I6AP92_9PLAN</name>
<dbReference type="AlphaFoldDB" id="A0A6I6AP92"/>
<keyword evidence="2" id="KW-1185">Reference proteome</keyword>
<sequence>MNISVSPMRRLATCGRYRQETTQGCSSMLKEKTEMNHDSNQFDTTHSLDESSNSSNCCLATIARQRLHSSRYALLKLVQCEQKNGVIVIRGTVSSYFLKQIAQEQLRSIQGMTHIVNELVVQKEL</sequence>
<evidence type="ECO:0000313" key="1">
    <source>
        <dbReference type="EMBL" id="QGQ26219.1"/>
    </source>
</evidence>